<dbReference type="Proteomes" id="UP000019112">
    <property type="component" value="Unassembled WGS sequence"/>
</dbReference>
<feature type="signal peptide" evidence="1">
    <location>
        <begin position="1"/>
        <end position="18"/>
    </location>
</feature>
<proteinExistence type="predicted"/>
<dbReference type="RefSeq" id="WP_021827715.1">
    <property type="nucleotide sequence ID" value="NZ_AWTR02000011.1"/>
</dbReference>
<name>W6TFD8_HOLOB</name>
<gene>
    <name evidence="2" type="ORF">P618_200097</name>
</gene>
<reference evidence="2 3" key="1">
    <citation type="journal article" date="2014" name="FEMS Microbiol. Lett.">
        <title>Draft genome sequences of three Holospora species (Holospora obtusa, Holospora undulata, and Holospora elegans), endonuclear symbiotic bacteria of the ciliate Paramecium caudatum.</title>
        <authorList>
            <person name="Dohra H."/>
            <person name="Tanaka K."/>
            <person name="Suzuki T."/>
            <person name="Fujishima M."/>
            <person name="Suzuki H."/>
        </authorList>
    </citation>
    <scope>NUCLEOTIDE SEQUENCE [LARGE SCALE GENOMIC DNA]</scope>
    <source>
        <strain evidence="2 3">F1</strain>
    </source>
</reference>
<dbReference type="OrthoDB" id="8520129at2"/>
<feature type="chain" id="PRO_5004881236" description="EF-hand domain-containing protein" evidence="1">
    <location>
        <begin position="19"/>
        <end position="965"/>
    </location>
</feature>
<dbReference type="EMBL" id="AWTR02000011">
    <property type="protein sequence ID" value="ETZ07709.1"/>
    <property type="molecule type" value="Genomic_DNA"/>
</dbReference>
<evidence type="ECO:0000313" key="2">
    <source>
        <dbReference type="EMBL" id="ETZ07709.1"/>
    </source>
</evidence>
<organism evidence="2 3">
    <name type="scientific">Holospora obtusa F1</name>
    <dbReference type="NCBI Taxonomy" id="1399147"/>
    <lineage>
        <taxon>Bacteria</taxon>
        <taxon>Pseudomonadati</taxon>
        <taxon>Pseudomonadota</taxon>
        <taxon>Alphaproteobacteria</taxon>
        <taxon>Holosporales</taxon>
        <taxon>Holosporaceae</taxon>
        <taxon>Holospora</taxon>
    </lineage>
</organism>
<evidence type="ECO:0000256" key="1">
    <source>
        <dbReference type="SAM" id="SignalP"/>
    </source>
</evidence>
<accession>W6TFD8</accession>
<comment type="caution">
    <text evidence="2">The sequence shown here is derived from an EMBL/GenBank/DDBJ whole genome shotgun (WGS) entry which is preliminary data.</text>
</comment>
<sequence>MKLKYALSLIFLSSQVFSSPLKSLISGNWDDPKHVRFVVKSLKLRKDQIDSGDLVKILELLTQKAKHVLEVKNFFKEYFLKKSEQFTGSFSSDCVDALEKERMFELGVEWMNIFPDTAHFAWGLLLSEVVNPSKKTQERLGFPKLFEDIVSRIKTVKESDFTKIIEVFLKFKGFLDTKTFETLGFERVNTFEESNFSAIISAICNAKQKFSLSLFERLDFYKISGESLFFEIIRTLCSSDQKMNLDHFQMDQIVHKINSLKMNSQFAKMMSTLCNAKQKKFLKIFEKLNFDKINALSEVEFFDVISSFCNANQKIDLNIFQIEQIVQKMNLSKSENQFADILYVLFNAKQKIPLKFFEKLNFDKINSLSDLNFSNVVRGFFISEQDLSLGIFKKLNFSKINELKGWMFMKCVEDFFKSRNKGLLTMVERLDFKKVNTEDSQYLEDIVSAMYLCEHKVPPNIFEQINFKDIMKHDNSLDTVALAICDSTQDAALNIFDDDGVLSFEALEYDFRRLIVGSRMCKVREKISPNVFKKFCKNFFETPDCKEMNKLNFSDSFYFVSGFCNFYKKEALNRLSEFSPELKSQILKKLIVSENLLEDVDLDFASIANFSSQEKTKELILDVLSFANIDDYAIDVLTAIKNIQGISYAKKFAKFISDEIKNRQEALIFDKDLKIQDPKEFAFLDWSALNQNFTQESLQKDRAFLVRLIRILYPNAKNKDVFHDSQIQKGIAYLDSCLQTELAPLFKGYESLMLQIVKNDLAEKMKKDLSSLVVSYFWGKDVVLSNNLKNVPEENLSFLNVIKALDWGTSGYNLFQEEISCVFEANSCEVNLKKLDEGCEKLVTDILNLVFYNQDVVKISTNFAHRPVFRTDIKNDLEKFIKHAHPSIDESSNKDDSNASPAFLVCSTFSEIVNGGSSVLNKEDFSKMNQRLRKALWELRLAYVRMEKRIFSGSIAKESVQAQTN</sequence>
<dbReference type="AlphaFoldDB" id="W6TFD8"/>
<evidence type="ECO:0008006" key="4">
    <source>
        <dbReference type="Google" id="ProtNLM"/>
    </source>
</evidence>
<keyword evidence="1" id="KW-0732">Signal</keyword>
<evidence type="ECO:0000313" key="3">
    <source>
        <dbReference type="Proteomes" id="UP000019112"/>
    </source>
</evidence>
<protein>
    <recommendedName>
        <fullName evidence="4">EF-hand domain-containing protein</fullName>
    </recommendedName>
</protein>
<keyword evidence="3" id="KW-1185">Reference proteome</keyword>